<organism evidence="2 3">
    <name type="scientific">Poritiphilus flavus</name>
    <dbReference type="NCBI Taxonomy" id="2697053"/>
    <lineage>
        <taxon>Bacteria</taxon>
        <taxon>Pseudomonadati</taxon>
        <taxon>Bacteroidota</taxon>
        <taxon>Flavobacteriia</taxon>
        <taxon>Flavobacteriales</taxon>
        <taxon>Flavobacteriaceae</taxon>
        <taxon>Poritiphilus</taxon>
    </lineage>
</organism>
<gene>
    <name evidence="2" type="ORF">GTQ38_05450</name>
</gene>
<dbReference type="EMBL" id="WXYO01000002">
    <property type="protein sequence ID" value="NAS11435.1"/>
    <property type="molecule type" value="Genomic_DNA"/>
</dbReference>
<dbReference type="RefSeq" id="WP_161434464.1">
    <property type="nucleotide sequence ID" value="NZ_WXYO01000002.1"/>
</dbReference>
<dbReference type="InterPro" id="IPR002909">
    <property type="entry name" value="IPT_dom"/>
</dbReference>
<comment type="caution">
    <text evidence="2">The sequence shown here is derived from an EMBL/GenBank/DDBJ whole genome shotgun (WGS) entry which is preliminary data.</text>
</comment>
<reference evidence="2 3" key="1">
    <citation type="submission" date="2020-01" db="EMBL/GenBank/DDBJ databases">
        <title>Bacteria diversity of Porities sp.</title>
        <authorList>
            <person name="Wang G."/>
        </authorList>
    </citation>
    <scope>NUCLEOTIDE SEQUENCE [LARGE SCALE GENOMIC DNA]</scope>
    <source>
        <strain evidence="2 3">R33</strain>
    </source>
</reference>
<dbReference type="SUPFAM" id="SSF117281">
    <property type="entry name" value="Kelch motif"/>
    <property type="match status" value="1"/>
</dbReference>
<dbReference type="InterPro" id="IPR014756">
    <property type="entry name" value="Ig_E-set"/>
</dbReference>
<dbReference type="AlphaFoldDB" id="A0A6L9E9K3"/>
<proteinExistence type="predicted"/>
<dbReference type="InterPro" id="IPR015915">
    <property type="entry name" value="Kelch-typ_b-propeller"/>
</dbReference>
<sequence length="563" mass="64057">MKIIEVRSMKRLSILLFSVVFITGISCNKDGTDDNTGPVFSSLPRAVMGEEIEIDGEGFELGRLQVFFDNEESAVNYVTNKKIKVVVPRTLERYNPTVRIVDLNTNENVLEETFLLRTPVVSGFSSAEISFQETLKIQGENFDSNEDFVQVEVNGERADVLRANHNEIDIYLPTAIFKSDLEVKVTAQLQEVVSEVPLQLKEPEILTSSESFWTGGELVLTGMNFNPDMNIGKVFVDDKETTISRASKDELTIRIPVGPYEDFVANKVVYQMGGHEVSLDIQYEILNNSIVVDTNPGINGTKPVVYAGKAYAYFQGDEVDFGYKNNLYQFSADDQKWEIVEGTEFEGYLESLTSNEKGFLYVYSTVADNTRILKKINLADFSAEEIQLPFNDNRYGSVMFYFQDTFYMINGKSYDGNTTSNVATSYQYDELSETWSELSSGPIWEHFKFYSTGLSGIFHFDGIMHYNYSPQSGVTKGYRLNPDLTLDDDSARFYFQYQGAIINQYFYYGGFGNYLNDKPGIEHHLGSAWEIGNFFVLNDNIYFRKGSDDYTRKLKKEILNEIL</sequence>
<dbReference type="Gene3D" id="2.60.40.10">
    <property type="entry name" value="Immunoglobulins"/>
    <property type="match status" value="2"/>
</dbReference>
<dbReference type="Gene3D" id="2.120.10.80">
    <property type="entry name" value="Kelch-type beta propeller"/>
    <property type="match status" value="1"/>
</dbReference>
<name>A0A6L9E9K3_9FLAO</name>
<dbReference type="CDD" id="cd00603">
    <property type="entry name" value="IPT_PCSR"/>
    <property type="match status" value="1"/>
</dbReference>
<dbReference type="SUPFAM" id="SSF81296">
    <property type="entry name" value="E set domains"/>
    <property type="match status" value="1"/>
</dbReference>
<accession>A0A6L9E9K3</accession>
<dbReference type="Pfam" id="PF01833">
    <property type="entry name" value="TIG"/>
    <property type="match status" value="1"/>
</dbReference>
<evidence type="ECO:0000313" key="3">
    <source>
        <dbReference type="Proteomes" id="UP000475249"/>
    </source>
</evidence>
<evidence type="ECO:0000313" key="2">
    <source>
        <dbReference type="EMBL" id="NAS11435.1"/>
    </source>
</evidence>
<dbReference type="PROSITE" id="PS51257">
    <property type="entry name" value="PROKAR_LIPOPROTEIN"/>
    <property type="match status" value="1"/>
</dbReference>
<evidence type="ECO:0000259" key="1">
    <source>
        <dbReference type="Pfam" id="PF01833"/>
    </source>
</evidence>
<dbReference type="Proteomes" id="UP000475249">
    <property type="component" value="Unassembled WGS sequence"/>
</dbReference>
<keyword evidence="3" id="KW-1185">Reference proteome</keyword>
<feature type="domain" description="IPT/TIG" evidence="1">
    <location>
        <begin position="119"/>
        <end position="189"/>
    </location>
</feature>
<protein>
    <recommendedName>
        <fullName evidence="1">IPT/TIG domain-containing protein</fullName>
    </recommendedName>
</protein>
<dbReference type="InterPro" id="IPR013783">
    <property type="entry name" value="Ig-like_fold"/>
</dbReference>